<feature type="region of interest" description="Disordered" evidence="1">
    <location>
        <begin position="1"/>
        <end position="29"/>
    </location>
</feature>
<sequence>MVKRSISDDTPTCDSDSKHEETPGSVSKIERKYKKRRIPKLDEITGKCTIDTHLSALGHLLTAQESFCELLQWWRGSIMESFDVELHDFTVVRRERHEKVGGHTVTEIVYKALDQSSLDKRELGYIQFLNTKDNKAGVVRIVNRQVTLQPEDLLSLTPPTEAQDTISTYSTHPQINLARAILNFVGGGTNHSVSCQSGGVNMNFNFNTARELVARVTRMRPSAISKSFKSASSRVKSLVPFYPRPSVDTILSIGEAGPGRSGNNEWLKRVKVSLEEFAIWCEAALFLQDIKEKNIVRTPTGDLILDVKYHDSLYLNGFLLHPKSKTTRTSLSGKRLKYGYNFDLALKQRPHLVGLLSDLLNDWHWGDVELASQFMSRDAVVRLKDYLFKDTSKWHYPTSDRQSPQLDSIIASLGRQGGELRDSYWGILQVHGMAHTAEVEHQRRFIASKPVSIPDDDFARYIGRALETCLYACNTSQTIRAVFVQGSGLPLQVLYSKVDDIVRIHRNWLFQEETRFRLGLGAHRSLPDVMFLTSVTLLKEIIDQLPSELFWNGKAHELYLTEQRLLECTRNYINSDILSRDFISPNRSKLAAITCENCISSKSHAKYHIQLHQTGTCSELQ</sequence>
<gene>
    <name evidence="2" type="ORF">BKA59DRAFT_554788</name>
</gene>
<dbReference type="OrthoDB" id="5376140at2759"/>
<dbReference type="EMBL" id="JAGPXF010000003">
    <property type="protein sequence ID" value="KAH7252436.1"/>
    <property type="molecule type" value="Genomic_DNA"/>
</dbReference>
<evidence type="ECO:0000313" key="3">
    <source>
        <dbReference type="Proteomes" id="UP000813427"/>
    </source>
</evidence>
<comment type="caution">
    <text evidence="2">The sequence shown here is derived from an EMBL/GenBank/DDBJ whole genome shotgun (WGS) entry which is preliminary data.</text>
</comment>
<proteinExistence type="predicted"/>
<evidence type="ECO:0000313" key="2">
    <source>
        <dbReference type="EMBL" id="KAH7252436.1"/>
    </source>
</evidence>
<reference evidence="2" key="1">
    <citation type="journal article" date="2021" name="Nat. Commun.">
        <title>Genetic determinants of endophytism in the Arabidopsis root mycobiome.</title>
        <authorList>
            <person name="Mesny F."/>
            <person name="Miyauchi S."/>
            <person name="Thiergart T."/>
            <person name="Pickel B."/>
            <person name="Atanasova L."/>
            <person name="Karlsson M."/>
            <person name="Huettel B."/>
            <person name="Barry K.W."/>
            <person name="Haridas S."/>
            <person name="Chen C."/>
            <person name="Bauer D."/>
            <person name="Andreopoulos W."/>
            <person name="Pangilinan J."/>
            <person name="LaButti K."/>
            <person name="Riley R."/>
            <person name="Lipzen A."/>
            <person name="Clum A."/>
            <person name="Drula E."/>
            <person name="Henrissat B."/>
            <person name="Kohler A."/>
            <person name="Grigoriev I.V."/>
            <person name="Martin F.M."/>
            <person name="Hacquard S."/>
        </authorList>
    </citation>
    <scope>NUCLEOTIDE SEQUENCE</scope>
    <source>
        <strain evidence="2">MPI-SDFR-AT-0068</strain>
    </source>
</reference>
<keyword evidence="3" id="KW-1185">Reference proteome</keyword>
<organism evidence="2 3">
    <name type="scientific">Fusarium tricinctum</name>
    <dbReference type="NCBI Taxonomy" id="61284"/>
    <lineage>
        <taxon>Eukaryota</taxon>
        <taxon>Fungi</taxon>
        <taxon>Dikarya</taxon>
        <taxon>Ascomycota</taxon>
        <taxon>Pezizomycotina</taxon>
        <taxon>Sordariomycetes</taxon>
        <taxon>Hypocreomycetidae</taxon>
        <taxon>Hypocreales</taxon>
        <taxon>Nectriaceae</taxon>
        <taxon>Fusarium</taxon>
        <taxon>Fusarium tricinctum species complex</taxon>
    </lineage>
</organism>
<protein>
    <submittedName>
        <fullName evidence="2">Uncharacterized protein</fullName>
    </submittedName>
</protein>
<dbReference type="Proteomes" id="UP000813427">
    <property type="component" value="Unassembled WGS sequence"/>
</dbReference>
<name>A0A8K0WEQ5_9HYPO</name>
<dbReference type="AlphaFoldDB" id="A0A8K0WEQ5"/>
<evidence type="ECO:0000256" key="1">
    <source>
        <dbReference type="SAM" id="MobiDB-lite"/>
    </source>
</evidence>
<accession>A0A8K0WEQ5</accession>